<name>A0A9D2GBA9_9FIRM</name>
<feature type="region of interest" description="Disordered" evidence="1">
    <location>
        <begin position="51"/>
        <end position="85"/>
    </location>
</feature>
<proteinExistence type="predicted"/>
<organism evidence="3 4">
    <name type="scientific">Candidatus Mediterraneibacter stercoravium</name>
    <dbReference type="NCBI Taxonomy" id="2838685"/>
    <lineage>
        <taxon>Bacteria</taxon>
        <taxon>Bacillati</taxon>
        <taxon>Bacillota</taxon>
        <taxon>Clostridia</taxon>
        <taxon>Lachnospirales</taxon>
        <taxon>Lachnospiraceae</taxon>
        <taxon>Mediterraneibacter</taxon>
    </lineage>
</organism>
<dbReference type="AlphaFoldDB" id="A0A9D2GBA9"/>
<accession>A0A9D2GBA9</accession>
<keyword evidence="2" id="KW-0812">Transmembrane</keyword>
<feature type="compositionally biased region" description="Basic and acidic residues" evidence="1">
    <location>
        <begin position="58"/>
        <end position="71"/>
    </location>
</feature>
<keyword evidence="2" id="KW-1133">Transmembrane helix</keyword>
<gene>
    <name evidence="3" type="ORF">H9723_10320</name>
</gene>
<protein>
    <submittedName>
        <fullName evidence="3">Uncharacterized protein</fullName>
    </submittedName>
</protein>
<evidence type="ECO:0000256" key="1">
    <source>
        <dbReference type="SAM" id="MobiDB-lite"/>
    </source>
</evidence>
<dbReference type="Proteomes" id="UP000824116">
    <property type="component" value="Unassembled WGS sequence"/>
</dbReference>
<evidence type="ECO:0000313" key="4">
    <source>
        <dbReference type="Proteomes" id="UP000824116"/>
    </source>
</evidence>
<evidence type="ECO:0000313" key="3">
    <source>
        <dbReference type="EMBL" id="HIZ75612.1"/>
    </source>
</evidence>
<feature type="transmembrane region" description="Helical" evidence="2">
    <location>
        <begin position="140"/>
        <end position="161"/>
    </location>
</feature>
<sequence>MFGRKRCYLCGGKLVNGRCVECGLDNERNAQKKYRLNESSLDRKMNIRYGTAAGADPDTDRIKTDHTEKKPAAKKQSAGREREKNTTIPMEKIRERADSPVRQMSAPVRPVWNSGTAGYPRAVFPRRKTSDSGRADGRKVIALIAVVVAAVAVIGEVGGIVSDSISDSGWTWDNLSWDDENYDYDYDPYEYVDAQLSDTGETYDIDLTSGEYVAGVHLPEGNYSASLTAGTGYMNITDDENGIYIYQSFGYEEEYDEVTEMDDIRLFDGAVVDFSGDGVLSLHTDTAQTQDMSYEENPVTEPVGLSAGELYVAGEDFPEGVYDITASDWTTVEYSIYLGRIYDEEELNYWQNSLWFSGEESEDTYRNVVLPAGMEISTDEAPVTLTPSPVIGSTDYDSYYDRYR</sequence>
<evidence type="ECO:0000256" key="2">
    <source>
        <dbReference type="SAM" id="Phobius"/>
    </source>
</evidence>
<dbReference type="EMBL" id="DXAY01000243">
    <property type="protein sequence ID" value="HIZ75612.1"/>
    <property type="molecule type" value="Genomic_DNA"/>
</dbReference>
<comment type="caution">
    <text evidence="3">The sequence shown here is derived from an EMBL/GenBank/DDBJ whole genome shotgun (WGS) entry which is preliminary data.</text>
</comment>
<reference evidence="3" key="1">
    <citation type="journal article" date="2021" name="PeerJ">
        <title>Extensive microbial diversity within the chicken gut microbiome revealed by metagenomics and culture.</title>
        <authorList>
            <person name="Gilroy R."/>
            <person name="Ravi A."/>
            <person name="Getino M."/>
            <person name="Pursley I."/>
            <person name="Horton D.L."/>
            <person name="Alikhan N.F."/>
            <person name="Baker D."/>
            <person name="Gharbi K."/>
            <person name="Hall N."/>
            <person name="Watson M."/>
            <person name="Adriaenssens E.M."/>
            <person name="Foster-Nyarko E."/>
            <person name="Jarju S."/>
            <person name="Secka A."/>
            <person name="Antonio M."/>
            <person name="Oren A."/>
            <person name="Chaudhuri R.R."/>
            <person name="La Ragione R."/>
            <person name="Hildebrand F."/>
            <person name="Pallen M.J."/>
        </authorList>
    </citation>
    <scope>NUCLEOTIDE SEQUENCE</scope>
    <source>
        <strain evidence="3">CHK196-3914</strain>
    </source>
</reference>
<reference evidence="3" key="2">
    <citation type="submission" date="2021-04" db="EMBL/GenBank/DDBJ databases">
        <authorList>
            <person name="Gilroy R."/>
        </authorList>
    </citation>
    <scope>NUCLEOTIDE SEQUENCE</scope>
    <source>
        <strain evidence="3">CHK196-3914</strain>
    </source>
</reference>
<keyword evidence="2" id="KW-0472">Membrane</keyword>